<dbReference type="EMBL" id="JAZHXI010000007">
    <property type="protein sequence ID" value="KAL2070072.1"/>
    <property type="molecule type" value="Genomic_DNA"/>
</dbReference>
<name>A0ABR4CJC8_9HELO</name>
<feature type="compositionally biased region" description="Low complexity" evidence="1">
    <location>
        <begin position="26"/>
        <end position="37"/>
    </location>
</feature>
<keyword evidence="3" id="KW-1185">Reference proteome</keyword>
<evidence type="ECO:0000256" key="1">
    <source>
        <dbReference type="SAM" id="MobiDB-lite"/>
    </source>
</evidence>
<dbReference type="Proteomes" id="UP001595075">
    <property type="component" value="Unassembled WGS sequence"/>
</dbReference>
<organism evidence="2 3">
    <name type="scientific">Oculimacula yallundae</name>
    <dbReference type="NCBI Taxonomy" id="86028"/>
    <lineage>
        <taxon>Eukaryota</taxon>
        <taxon>Fungi</taxon>
        <taxon>Dikarya</taxon>
        <taxon>Ascomycota</taxon>
        <taxon>Pezizomycotina</taxon>
        <taxon>Leotiomycetes</taxon>
        <taxon>Helotiales</taxon>
        <taxon>Ploettnerulaceae</taxon>
        <taxon>Oculimacula</taxon>
    </lineage>
</organism>
<feature type="region of interest" description="Disordered" evidence="1">
    <location>
        <begin position="1"/>
        <end position="76"/>
    </location>
</feature>
<evidence type="ECO:0000313" key="3">
    <source>
        <dbReference type="Proteomes" id="UP001595075"/>
    </source>
</evidence>
<reference evidence="2 3" key="1">
    <citation type="journal article" date="2024" name="Commun. Biol.">
        <title>Comparative genomic analysis of thermophilic fungi reveals convergent evolutionary adaptations and gene losses.</title>
        <authorList>
            <person name="Steindorff A.S."/>
            <person name="Aguilar-Pontes M.V."/>
            <person name="Robinson A.J."/>
            <person name="Andreopoulos B."/>
            <person name="LaButti K."/>
            <person name="Kuo A."/>
            <person name="Mondo S."/>
            <person name="Riley R."/>
            <person name="Otillar R."/>
            <person name="Haridas S."/>
            <person name="Lipzen A."/>
            <person name="Grimwood J."/>
            <person name="Schmutz J."/>
            <person name="Clum A."/>
            <person name="Reid I.D."/>
            <person name="Moisan M.C."/>
            <person name="Butler G."/>
            <person name="Nguyen T.T.M."/>
            <person name="Dewar K."/>
            <person name="Conant G."/>
            <person name="Drula E."/>
            <person name="Henrissat B."/>
            <person name="Hansel C."/>
            <person name="Singer S."/>
            <person name="Hutchinson M.I."/>
            <person name="de Vries R.P."/>
            <person name="Natvig D.O."/>
            <person name="Powell A.J."/>
            <person name="Tsang A."/>
            <person name="Grigoriev I.V."/>
        </authorList>
    </citation>
    <scope>NUCLEOTIDE SEQUENCE [LARGE SCALE GENOMIC DNA]</scope>
    <source>
        <strain evidence="2 3">CBS 494.80</strain>
    </source>
</reference>
<sequence length="221" mass="24654">MPPMSTKVPRVTKPKAKSPDITKVQTSSHATRSARSTKLYEVDSPKGFSSLDTETDENSRPTGMKSVQPVYEGNSATTTPLTLSRIEAVETTSTATTIDRYIHNELGDWGRFATVGHTIRRPNDDSINDTSGLDMDMAGDEACAGVITLRVPPAFDNHWSTFEMPENRFEDDLIVMQTHRWDLMGELCEIITGSPHNTDVRKAVQENIWAYFGTDEYHSIN</sequence>
<evidence type="ECO:0000313" key="2">
    <source>
        <dbReference type="EMBL" id="KAL2070072.1"/>
    </source>
</evidence>
<accession>A0ABR4CJC8</accession>
<proteinExistence type="predicted"/>
<protein>
    <submittedName>
        <fullName evidence="2">Uncharacterized protein</fullName>
    </submittedName>
</protein>
<comment type="caution">
    <text evidence="2">The sequence shown here is derived from an EMBL/GenBank/DDBJ whole genome shotgun (WGS) entry which is preliminary data.</text>
</comment>
<gene>
    <name evidence="2" type="ORF">VTL71DRAFT_14752</name>
</gene>